<reference evidence="3" key="1">
    <citation type="journal article" date="2019" name="Int. J. Syst. Evol. Microbiol.">
        <title>The Global Catalogue of Microorganisms (GCM) 10K type strain sequencing project: providing services to taxonomists for standard genome sequencing and annotation.</title>
        <authorList>
            <consortium name="The Broad Institute Genomics Platform"/>
            <consortium name="The Broad Institute Genome Sequencing Center for Infectious Disease"/>
            <person name="Wu L."/>
            <person name="Ma J."/>
        </authorList>
    </citation>
    <scope>NUCLEOTIDE SEQUENCE [LARGE SCALE GENOMIC DNA]</scope>
    <source>
        <strain evidence="3">JCM 31037</strain>
    </source>
</reference>
<dbReference type="PROSITE" id="PS50943">
    <property type="entry name" value="HTH_CROC1"/>
    <property type="match status" value="1"/>
</dbReference>
<dbReference type="RefSeq" id="WP_377572627.1">
    <property type="nucleotide sequence ID" value="NZ_JBHTMP010000032.1"/>
</dbReference>
<dbReference type="Gene3D" id="1.10.260.40">
    <property type="entry name" value="lambda repressor-like DNA-binding domains"/>
    <property type="match status" value="1"/>
</dbReference>
<comment type="caution">
    <text evidence="2">The sequence shown here is derived from an EMBL/GenBank/DDBJ whole genome shotgun (WGS) entry which is preliminary data.</text>
</comment>
<evidence type="ECO:0000259" key="1">
    <source>
        <dbReference type="PROSITE" id="PS50943"/>
    </source>
</evidence>
<dbReference type="EMBL" id="JBHTMP010000032">
    <property type="protein sequence ID" value="MFD1323439.1"/>
    <property type="molecule type" value="Genomic_DNA"/>
</dbReference>
<dbReference type="InterPro" id="IPR010982">
    <property type="entry name" value="Lambda_DNA-bd_dom_sf"/>
</dbReference>
<accession>A0ABW3YG34</accession>
<proteinExistence type="predicted"/>
<dbReference type="Pfam" id="PF19054">
    <property type="entry name" value="DUF5753"/>
    <property type="match status" value="1"/>
</dbReference>
<evidence type="ECO:0000313" key="2">
    <source>
        <dbReference type="EMBL" id="MFD1323439.1"/>
    </source>
</evidence>
<name>A0ABW3YG34_9ACTN</name>
<keyword evidence="3" id="KW-1185">Reference proteome</keyword>
<dbReference type="InterPro" id="IPR001387">
    <property type="entry name" value="Cro/C1-type_HTH"/>
</dbReference>
<feature type="domain" description="HTH cro/C1-type" evidence="1">
    <location>
        <begin position="19"/>
        <end position="77"/>
    </location>
</feature>
<organism evidence="2 3">
    <name type="scientific">Micromonospora sonneratiae</name>
    <dbReference type="NCBI Taxonomy" id="1184706"/>
    <lineage>
        <taxon>Bacteria</taxon>
        <taxon>Bacillati</taxon>
        <taxon>Actinomycetota</taxon>
        <taxon>Actinomycetes</taxon>
        <taxon>Micromonosporales</taxon>
        <taxon>Micromonosporaceae</taxon>
        <taxon>Micromonospora</taxon>
    </lineage>
</organism>
<protein>
    <submittedName>
        <fullName evidence="2">Helix-turn-helix domain-containing protein</fullName>
    </submittedName>
</protein>
<dbReference type="InterPro" id="IPR043917">
    <property type="entry name" value="DUF5753"/>
</dbReference>
<dbReference type="Proteomes" id="UP001597260">
    <property type="component" value="Unassembled WGS sequence"/>
</dbReference>
<sequence>MPETITGSTVPRRQLGRELRRLREEEARIPQVEAAKALDCSVTKLWRLERGELPIRTPDVKAMCELYGADEKTTEALTAIAPHTKAKGWWHDYAEIPSWFELYIGLEQAASSLREYHTDLVSGVLQTREYATAIFQRHPAQLADEEVERRVAVRMRRARLLTRLDPPAANFDIVLDESVVRRTVGNAGVMATQLRRLAEANELPNVSIRVLPINTELHGGALAGGSFTVLDFPARHEPTTVYVEGLTGALYLDKPTEAEGYAWAFSDVRAAALDIAASKDLFWSIAREYER</sequence>
<gene>
    <name evidence="2" type="ORF">ACFQ4H_20325</name>
</gene>
<evidence type="ECO:0000313" key="3">
    <source>
        <dbReference type="Proteomes" id="UP001597260"/>
    </source>
</evidence>
<dbReference type="Pfam" id="PF13560">
    <property type="entry name" value="HTH_31"/>
    <property type="match status" value="1"/>
</dbReference>
<dbReference type="SUPFAM" id="SSF47413">
    <property type="entry name" value="lambda repressor-like DNA-binding domains"/>
    <property type="match status" value="1"/>
</dbReference>